<dbReference type="Proteomes" id="UP000177596">
    <property type="component" value="Unassembled WGS sequence"/>
</dbReference>
<proteinExistence type="inferred from homology"/>
<evidence type="ECO:0000256" key="7">
    <source>
        <dbReference type="RuleBase" id="RU003934"/>
    </source>
</evidence>
<keyword evidence="2 8" id="KW-0699">rRNA-binding</keyword>
<dbReference type="GO" id="GO:0003735">
    <property type="term" value="F:structural constituent of ribosome"/>
    <property type="evidence" value="ECO:0007669"/>
    <property type="project" value="InterPro"/>
</dbReference>
<dbReference type="Pfam" id="PF00276">
    <property type="entry name" value="Ribosomal_L23"/>
    <property type="match status" value="1"/>
</dbReference>
<reference evidence="9 10" key="1">
    <citation type="journal article" date="2016" name="Nat. Commun.">
        <title>Thousands of microbial genomes shed light on interconnected biogeochemical processes in an aquifer system.</title>
        <authorList>
            <person name="Anantharaman K."/>
            <person name="Brown C.T."/>
            <person name="Hug L.A."/>
            <person name="Sharon I."/>
            <person name="Castelle C.J."/>
            <person name="Probst A.J."/>
            <person name="Thomas B.C."/>
            <person name="Singh A."/>
            <person name="Wilkins M.J."/>
            <person name="Karaoz U."/>
            <person name="Brodie E.L."/>
            <person name="Williams K.H."/>
            <person name="Hubbard S.S."/>
            <person name="Banfield J.F."/>
        </authorList>
    </citation>
    <scope>NUCLEOTIDE SEQUENCE [LARGE SCALE GENOMIC DNA]</scope>
</reference>
<evidence type="ECO:0000313" key="9">
    <source>
        <dbReference type="EMBL" id="OGM88601.1"/>
    </source>
</evidence>
<dbReference type="InterPro" id="IPR001014">
    <property type="entry name" value="Ribosomal_uL23_CS"/>
</dbReference>
<dbReference type="InterPro" id="IPR012677">
    <property type="entry name" value="Nucleotide-bd_a/b_plait_sf"/>
</dbReference>
<evidence type="ECO:0000256" key="6">
    <source>
        <dbReference type="ARBA" id="ARBA00035481"/>
    </source>
</evidence>
<evidence type="ECO:0000256" key="5">
    <source>
        <dbReference type="ARBA" id="ARBA00023274"/>
    </source>
</evidence>
<comment type="similarity">
    <text evidence="1 7">Belongs to the universal ribosomal protein uL23 family.</text>
</comment>
<evidence type="ECO:0000313" key="10">
    <source>
        <dbReference type="Proteomes" id="UP000177596"/>
    </source>
</evidence>
<keyword evidence="3 8" id="KW-0694">RNA-binding</keyword>
<protein>
    <recommendedName>
        <fullName evidence="6 8">50S ribosomal protein L23</fullName>
    </recommendedName>
</protein>
<dbReference type="GO" id="GO:0006412">
    <property type="term" value="P:translation"/>
    <property type="evidence" value="ECO:0007669"/>
    <property type="project" value="InterPro"/>
</dbReference>
<evidence type="ECO:0000256" key="8">
    <source>
        <dbReference type="RuleBase" id="RU003935"/>
    </source>
</evidence>
<evidence type="ECO:0000256" key="3">
    <source>
        <dbReference type="ARBA" id="ARBA00022884"/>
    </source>
</evidence>
<dbReference type="InterPro" id="IPR012678">
    <property type="entry name" value="Ribosomal_uL23/eL15/eS24_sf"/>
</dbReference>
<dbReference type="Gene3D" id="3.30.70.330">
    <property type="match status" value="1"/>
</dbReference>
<dbReference type="PROSITE" id="PS00050">
    <property type="entry name" value="RIBOSOMAL_L23"/>
    <property type="match status" value="1"/>
</dbReference>
<organism evidence="9 10">
    <name type="scientific">Candidatus Woesebacteria bacterium RIFOXYD1_FULL_43_18</name>
    <dbReference type="NCBI Taxonomy" id="1802551"/>
    <lineage>
        <taxon>Bacteria</taxon>
        <taxon>Candidatus Woeseibacteriota</taxon>
    </lineage>
</organism>
<dbReference type="GO" id="GO:0019843">
    <property type="term" value="F:rRNA binding"/>
    <property type="evidence" value="ECO:0007669"/>
    <property type="project" value="UniProtKB-KW"/>
</dbReference>
<dbReference type="GO" id="GO:1990904">
    <property type="term" value="C:ribonucleoprotein complex"/>
    <property type="evidence" value="ECO:0007669"/>
    <property type="project" value="UniProtKB-KW"/>
</dbReference>
<dbReference type="SUPFAM" id="SSF54189">
    <property type="entry name" value="Ribosomal proteins S24e, L23 and L15e"/>
    <property type="match status" value="1"/>
</dbReference>
<dbReference type="InterPro" id="IPR013025">
    <property type="entry name" value="Ribosomal_uL23-like"/>
</dbReference>
<evidence type="ECO:0000256" key="1">
    <source>
        <dbReference type="ARBA" id="ARBA00006700"/>
    </source>
</evidence>
<name>A0A1F8DIY8_9BACT</name>
<dbReference type="AlphaFoldDB" id="A0A1F8DIY8"/>
<dbReference type="EMBL" id="MGIL01000007">
    <property type="protein sequence ID" value="OGM88601.1"/>
    <property type="molecule type" value="Genomic_DNA"/>
</dbReference>
<evidence type="ECO:0000256" key="2">
    <source>
        <dbReference type="ARBA" id="ARBA00022730"/>
    </source>
</evidence>
<keyword evidence="4 7" id="KW-0689">Ribosomal protein</keyword>
<accession>A0A1F8DIY8</accession>
<gene>
    <name evidence="9" type="ORF">A2573_03270</name>
</gene>
<evidence type="ECO:0000256" key="4">
    <source>
        <dbReference type="ARBA" id="ARBA00022980"/>
    </source>
</evidence>
<comment type="caution">
    <text evidence="9">The sequence shown here is derived from an EMBL/GenBank/DDBJ whole genome shotgun (WGS) entry which is preliminary data.</text>
</comment>
<keyword evidence="5 7" id="KW-0687">Ribonucleoprotein</keyword>
<sequence>MIKPIFTEKSLKAAKLGNYTFRVEPRMDKKKIAAEVAEIFGVTVTGVRTIKTGGEKGRNARGRNFSVKASKKAIITLKEGEKIDIFEEGKK</sequence>
<dbReference type="GO" id="GO:0005840">
    <property type="term" value="C:ribosome"/>
    <property type="evidence" value="ECO:0007669"/>
    <property type="project" value="UniProtKB-KW"/>
</dbReference>